<name>A0A073K7S8_9BACI</name>
<dbReference type="OrthoDB" id="9788704at2"/>
<sequence>MTCQNCNMRPAALHYTKVINGKKTEVHLCEQCAEQSGYTSFFQSSQSSFSFHDLLAGLLHGEPAMFKQQENHFTNTKVLQCPTCNMTYEKFTKLGRFGCSSCYETFKEQINLMLKRLHGGHTHHCGKIPERMGGNIHLKKELDELKLNLKQCVQKEEFEKAAQLRDQIRSIENQLSEHREGE</sequence>
<dbReference type="Pfam" id="PF02151">
    <property type="entry name" value="UVR"/>
    <property type="match status" value="1"/>
</dbReference>
<dbReference type="GO" id="GO:0050897">
    <property type="term" value="F:cobalt ion binding"/>
    <property type="evidence" value="ECO:0007669"/>
    <property type="project" value="TreeGrafter"/>
</dbReference>
<proteinExistence type="predicted"/>
<organism evidence="3 4">
    <name type="scientific">Bacillus gaemokensis</name>
    <dbReference type="NCBI Taxonomy" id="574375"/>
    <lineage>
        <taxon>Bacteria</taxon>
        <taxon>Bacillati</taxon>
        <taxon>Bacillota</taxon>
        <taxon>Bacilli</taxon>
        <taxon>Bacillales</taxon>
        <taxon>Bacillaceae</taxon>
        <taxon>Bacillus</taxon>
        <taxon>Bacillus cereus group</taxon>
    </lineage>
</organism>
<dbReference type="PANTHER" id="PTHR38430">
    <property type="entry name" value="PROTEIN-ARGININE KINASE ACTIVATOR PROTEIN"/>
    <property type="match status" value="1"/>
</dbReference>
<dbReference type="AlphaFoldDB" id="A0A073K7S8"/>
<gene>
    <name evidence="3" type="ORF">BAGA_17530</name>
</gene>
<dbReference type="PROSITE" id="PS50151">
    <property type="entry name" value="UVR"/>
    <property type="match status" value="1"/>
</dbReference>
<keyword evidence="1" id="KW-0175">Coiled coil</keyword>
<reference evidence="3 4" key="1">
    <citation type="submission" date="2014-06" db="EMBL/GenBank/DDBJ databases">
        <title>Draft genome sequence of Bacillus gaemokensis JCM 15801 (MCCC 1A00707).</title>
        <authorList>
            <person name="Lai Q."/>
            <person name="Liu Y."/>
            <person name="Shao Z."/>
        </authorList>
    </citation>
    <scope>NUCLEOTIDE SEQUENCE [LARGE SCALE GENOMIC DNA]</scope>
    <source>
        <strain evidence="3 4">JCM 15801</strain>
    </source>
</reference>
<dbReference type="InterPro" id="IPR001943">
    <property type="entry name" value="UVR_dom"/>
</dbReference>
<dbReference type="EMBL" id="JOTM01000028">
    <property type="protein sequence ID" value="KEK22625.1"/>
    <property type="molecule type" value="Genomic_DNA"/>
</dbReference>
<protein>
    <recommendedName>
        <fullName evidence="2">UVR domain-containing protein</fullName>
    </recommendedName>
</protein>
<dbReference type="GO" id="GO:0046870">
    <property type="term" value="F:cadmium ion binding"/>
    <property type="evidence" value="ECO:0007669"/>
    <property type="project" value="TreeGrafter"/>
</dbReference>
<feature type="coiled-coil region" evidence="1">
    <location>
        <begin position="135"/>
        <end position="181"/>
    </location>
</feature>
<dbReference type="GO" id="GO:1990170">
    <property type="term" value="P:stress response to cadmium ion"/>
    <property type="evidence" value="ECO:0007669"/>
    <property type="project" value="TreeGrafter"/>
</dbReference>
<dbReference type="STRING" id="574375.AZF08_25045"/>
<dbReference type="SUPFAM" id="SSF46600">
    <property type="entry name" value="C-terminal UvrC-binding domain of UvrB"/>
    <property type="match status" value="1"/>
</dbReference>
<dbReference type="Proteomes" id="UP000027778">
    <property type="component" value="Unassembled WGS sequence"/>
</dbReference>
<accession>A0A073K7S8</accession>
<dbReference type="InterPro" id="IPR025542">
    <property type="entry name" value="YacH"/>
</dbReference>
<dbReference type="GO" id="GO:1990169">
    <property type="term" value="P:stress response to copper ion"/>
    <property type="evidence" value="ECO:0007669"/>
    <property type="project" value="TreeGrafter"/>
</dbReference>
<evidence type="ECO:0000313" key="3">
    <source>
        <dbReference type="EMBL" id="KEK22625.1"/>
    </source>
</evidence>
<evidence type="ECO:0000313" key="4">
    <source>
        <dbReference type="Proteomes" id="UP000027778"/>
    </source>
</evidence>
<keyword evidence="4" id="KW-1185">Reference proteome</keyword>
<evidence type="ECO:0000256" key="1">
    <source>
        <dbReference type="SAM" id="Coils"/>
    </source>
</evidence>
<dbReference type="PIRSF" id="PIRSF015034">
    <property type="entry name" value="YacH"/>
    <property type="match status" value="1"/>
</dbReference>
<feature type="domain" description="UVR" evidence="2">
    <location>
        <begin position="139"/>
        <end position="174"/>
    </location>
</feature>
<dbReference type="Gene3D" id="4.10.860.10">
    <property type="entry name" value="UVR domain"/>
    <property type="match status" value="1"/>
</dbReference>
<comment type="caution">
    <text evidence="3">The sequence shown here is derived from an EMBL/GenBank/DDBJ whole genome shotgun (WGS) entry which is preliminary data.</text>
</comment>
<dbReference type="GO" id="GO:0005507">
    <property type="term" value="F:copper ion binding"/>
    <property type="evidence" value="ECO:0007669"/>
    <property type="project" value="TreeGrafter"/>
</dbReference>
<dbReference type="InterPro" id="IPR036876">
    <property type="entry name" value="UVR_dom_sf"/>
</dbReference>
<dbReference type="PANTHER" id="PTHR38430:SF1">
    <property type="entry name" value="PROTEIN-ARGININE KINASE ACTIVATOR PROTEIN"/>
    <property type="match status" value="1"/>
</dbReference>
<evidence type="ECO:0000259" key="2">
    <source>
        <dbReference type="PROSITE" id="PS50151"/>
    </source>
</evidence>
<dbReference type="GO" id="GO:0008270">
    <property type="term" value="F:zinc ion binding"/>
    <property type="evidence" value="ECO:0007669"/>
    <property type="project" value="TreeGrafter"/>
</dbReference>
<dbReference type="RefSeq" id="WP_033677227.1">
    <property type="nucleotide sequence ID" value="NZ_JOTM01000028.1"/>
</dbReference>
<dbReference type="eggNOG" id="COG3880">
    <property type="taxonomic scope" value="Bacteria"/>
</dbReference>